<keyword evidence="4" id="KW-1185">Reference proteome</keyword>
<dbReference type="PANTHER" id="PTHR47485:SF1">
    <property type="entry name" value="THYLAKOID LUMENAL 17.4 KDA PROTEIN, CHLOROPLASTIC"/>
    <property type="match status" value="1"/>
</dbReference>
<dbReference type="EMBL" id="AP018203">
    <property type="protein sequence ID" value="BAY56998.1"/>
    <property type="molecule type" value="Genomic_DNA"/>
</dbReference>
<evidence type="ECO:0000256" key="1">
    <source>
        <dbReference type="ARBA" id="ARBA00022737"/>
    </source>
</evidence>
<evidence type="ECO:0000256" key="2">
    <source>
        <dbReference type="SAM" id="Coils"/>
    </source>
</evidence>
<evidence type="ECO:0000313" key="3">
    <source>
        <dbReference type="EMBL" id="BAY56998.1"/>
    </source>
</evidence>
<accession>A0A1Z4JK16</accession>
<keyword evidence="1" id="KW-0677">Repeat</keyword>
<dbReference type="SUPFAM" id="SSF141571">
    <property type="entry name" value="Pentapeptide repeat-like"/>
    <property type="match status" value="1"/>
</dbReference>
<evidence type="ECO:0000313" key="4">
    <source>
        <dbReference type="Proteomes" id="UP000217895"/>
    </source>
</evidence>
<organism evidence="3 4">
    <name type="scientific">Leptolyngbya boryana NIES-2135</name>
    <dbReference type="NCBI Taxonomy" id="1973484"/>
    <lineage>
        <taxon>Bacteria</taxon>
        <taxon>Bacillati</taxon>
        <taxon>Cyanobacteriota</taxon>
        <taxon>Cyanophyceae</taxon>
        <taxon>Leptolyngbyales</taxon>
        <taxon>Leptolyngbyaceae</taxon>
        <taxon>Leptolyngbya group</taxon>
        <taxon>Leptolyngbya</taxon>
    </lineage>
</organism>
<sequence length="454" mass="50355">MPDNYCNILAEGVNRWNTWRLENPRIKKPSLRGLRLDQLKGVSHLNNANFRGVDLSKANLARVSLLNADLTGANLSNANLRGAILTGATFNGAILYQSDLSFAELGNANLVRSLLVEANFSHAKMQKVNFRRADLCSAQLDYADLTNADLKSVKALGTSFEKAILTGACIENWHTNSATKLTDVVCDYIYLKERQGERRPSDPNQVFCLGGFGTLFQKALETVDLIFADGIAWQAFFQSFQELRSQYNNLSIQGIEKKSGGAFVIRLEVPPEADKAAIESHAKELYETRLQLQEQRYQAELQAKDGQISLYQEQLEFHRQNNTNLMEIVKTMAEKESPKYDFRGSSIGNFVDTAQAGSQISNVQYVNMSQDLTQAAQQIQDLLQQLQNQGVTVEDAQQQVSTEMAKQAETDPTLMGKMVLWSKAMANKASETTVSEAAKMVLTLALKAAGIPLP</sequence>
<protein>
    <submittedName>
        <fullName evidence="3">Pentapeptide repeat-containing protein</fullName>
    </submittedName>
</protein>
<dbReference type="InterPro" id="IPR001646">
    <property type="entry name" value="5peptide_repeat"/>
</dbReference>
<reference evidence="3 4" key="1">
    <citation type="submission" date="2017-06" db="EMBL/GenBank/DDBJ databases">
        <title>Genome sequencing of cyanobaciteial culture collection at National Institute for Environmental Studies (NIES).</title>
        <authorList>
            <person name="Hirose Y."/>
            <person name="Shimura Y."/>
            <person name="Fujisawa T."/>
            <person name="Nakamura Y."/>
            <person name="Kawachi M."/>
        </authorList>
    </citation>
    <scope>NUCLEOTIDE SEQUENCE [LARGE SCALE GENOMIC DNA]</scope>
    <source>
        <strain evidence="3 4">NIES-2135</strain>
    </source>
</reference>
<dbReference type="PANTHER" id="PTHR47485">
    <property type="entry name" value="THYLAKOID LUMENAL 17.4 KDA PROTEIN, CHLOROPLASTIC"/>
    <property type="match status" value="1"/>
</dbReference>
<dbReference type="AlphaFoldDB" id="A0A1Z4JK16"/>
<dbReference type="Proteomes" id="UP000217895">
    <property type="component" value="Chromosome"/>
</dbReference>
<feature type="coiled-coil region" evidence="2">
    <location>
        <begin position="365"/>
        <end position="399"/>
    </location>
</feature>
<keyword evidence="2" id="KW-0175">Coiled coil</keyword>
<gene>
    <name evidence="3" type="ORF">NIES2135_38610</name>
</gene>
<dbReference type="Gene3D" id="2.160.20.80">
    <property type="entry name" value="E3 ubiquitin-protein ligase SopA"/>
    <property type="match status" value="1"/>
</dbReference>
<name>A0A1Z4JK16_LEPBY</name>
<dbReference type="Pfam" id="PF00805">
    <property type="entry name" value="Pentapeptide"/>
    <property type="match status" value="2"/>
</dbReference>
<proteinExistence type="predicted"/>